<dbReference type="HOGENOM" id="CLU_507280_0_0_1"/>
<organism evidence="2 3">
    <name type="scientific">Sphaerulina musiva (strain SO2202)</name>
    <name type="common">Poplar stem canker fungus</name>
    <name type="synonym">Septoria musiva</name>
    <dbReference type="NCBI Taxonomy" id="692275"/>
    <lineage>
        <taxon>Eukaryota</taxon>
        <taxon>Fungi</taxon>
        <taxon>Dikarya</taxon>
        <taxon>Ascomycota</taxon>
        <taxon>Pezizomycotina</taxon>
        <taxon>Dothideomycetes</taxon>
        <taxon>Dothideomycetidae</taxon>
        <taxon>Mycosphaerellales</taxon>
        <taxon>Mycosphaerellaceae</taxon>
        <taxon>Sphaerulina</taxon>
    </lineage>
</organism>
<proteinExistence type="predicted"/>
<accession>M3CR00</accession>
<evidence type="ECO:0000256" key="1">
    <source>
        <dbReference type="SAM" id="SignalP"/>
    </source>
</evidence>
<reference evidence="2 3" key="1">
    <citation type="journal article" date="2012" name="PLoS Pathog.">
        <title>Diverse lifestyles and strategies of plant pathogenesis encoded in the genomes of eighteen Dothideomycetes fungi.</title>
        <authorList>
            <person name="Ohm R.A."/>
            <person name="Feau N."/>
            <person name="Henrissat B."/>
            <person name="Schoch C.L."/>
            <person name="Horwitz B.A."/>
            <person name="Barry K.W."/>
            <person name="Condon B.J."/>
            <person name="Copeland A.C."/>
            <person name="Dhillon B."/>
            <person name="Glaser F."/>
            <person name="Hesse C.N."/>
            <person name="Kosti I."/>
            <person name="LaButti K."/>
            <person name="Lindquist E.A."/>
            <person name="Lucas S."/>
            <person name="Salamov A.A."/>
            <person name="Bradshaw R.E."/>
            <person name="Ciuffetti L."/>
            <person name="Hamelin R.C."/>
            <person name="Kema G.H.J."/>
            <person name="Lawrence C."/>
            <person name="Scott J.A."/>
            <person name="Spatafora J.W."/>
            <person name="Turgeon B.G."/>
            <person name="de Wit P.J.G.M."/>
            <person name="Zhong S."/>
            <person name="Goodwin S.B."/>
            <person name="Grigoriev I.V."/>
        </authorList>
    </citation>
    <scope>NUCLEOTIDE SEQUENCE [LARGE SCALE GENOMIC DNA]</scope>
    <source>
        <strain evidence="2 3">SO2202</strain>
    </source>
</reference>
<dbReference type="OrthoDB" id="3650282at2759"/>
<dbReference type="EMBL" id="KB456261">
    <property type="protein sequence ID" value="EMF16098.1"/>
    <property type="molecule type" value="Genomic_DNA"/>
</dbReference>
<dbReference type="AlphaFoldDB" id="M3CR00"/>
<evidence type="ECO:0000313" key="3">
    <source>
        <dbReference type="Proteomes" id="UP000016931"/>
    </source>
</evidence>
<dbReference type="GeneID" id="27906709"/>
<gene>
    <name evidence="2" type="ORF">SEPMUDRAFT_61651</name>
</gene>
<keyword evidence="1" id="KW-0732">Signal</keyword>
<dbReference type="RefSeq" id="XP_016764219.1">
    <property type="nucleotide sequence ID" value="XM_016909572.1"/>
</dbReference>
<sequence>MRLLLHVVRALLTLPSFYHHAVFVSAHRKPWRQDPVEFEQGTAAAAISRTPLGEHVSTAQRRRLHTVADLLLEVYHTLADMRYLDPAGIETGPHAIDIDLCQQQDIAVPIIYLYQILPYVNTSEAGQQGFAFGGLFTDFRDPELLRRARDPFYSAWEDCGPDCLAEDPLDQNLPYMAPWATPLTGLGNHGAIIIYDSKLDVIKVIDQLDDQSRDLALQDLHTPWRTSSNRNSIDHIPGRPAADVLRDMVQWYRNLELIPGDDVDNGVDGWDHEILKTLYQKAGWPDRFDGEAFELYLARHRARERAKYQLNEPLQQVDKYQLWVDLAEREITTALERITSGTTPDELWLAGFELWKMKRSQARNLQDLERAQAEARHLCPLGDCLTPQDVLLLEVEHLRFELERAWADDHSHPRHRAQRRKILQQAWKEAENEIKLLYPQEYANFPIFPYLPWEWFQMESLRLRSTCDYLKEEMKELELWLSKELPPWAHNSRKVLLDDLERLEESREAHLWQIQNDMRRQIAMWTTSRPEELLGFCRIA</sequence>
<dbReference type="eggNOG" id="ENOG502SRP7">
    <property type="taxonomic scope" value="Eukaryota"/>
</dbReference>
<evidence type="ECO:0008006" key="4">
    <source>
        <dbReference type="Google" id="ProtNLM"/>
    </source>
</evidence>
<feature type="signal peptide" evidence="1">
    <location>
        <begin position="1"/>
        <end position="26"/>
    </location>
</feature>
<name>M3CR00_SPHMS</name>
<evidence type="ECO:0000313" key="2">
    <source>
        <dbReference type="EMBL" id="EMF16098.1"/>
    </source>
</evidence>
<feature type="chain" id="PRO_5004032035" description="Knr4/Smi1-like domain-containing protein" evidence="1">
    <location>
        <begin position="27"/>
        <end position="540"/>
    </location>
</feature>
<protein>
    <recommendedName>
        <fullName evidence="4">Knr4/Smi1-like domain-containing protein</fullName>
    </recommendedName>
</protein>
<dbReference type="Proteomes" id="UP000016931">
    <property type="component" value="Unassembled WGS sequence"/>
</dbReference>
<keyword evidence="3" id="KW-1185">Reference proteome</keyword>